<sequence>MKLLLPFLQLLPCCREVVPIIL</sequence>
<name>A0A0K9P1F2_ZOSMR</name>
<reference evidence="2" key="1">
    <citation type="journal article" date="2016" name="Nature">
        <title>The genome of the seagrass Zostera marina reveals angiosperm adaptation to the sea.</title>
        <authorList>
            <person name="Olsen J.L."/>
            <person name="Rouze P."/>
            <person name="Verhelst B."/>
            <person name="Lin Y.-C."/>
            <person name="Bayer T."/>
            <person name="Collen J."/>
            <person name="Dattolo E."/>
            <person name="De Paoli E."/>
            <person name="Dittami S."/>
            <person name="Maumus F."/>
            <person name="Michel G."/>
            <person name="Kersting A."/>
            <person name="Lauritano C."/>
            <person name="Lohaus R."/>
            <person name="Toepel M."/>
            <person name="Tonon T."/>
            <person name="Vanneste K."/>
            <person name="Amirebrahimi M."/>
            <person name="Brakel J."/>
            <person name="Bostroem C."/>
            <person name="Chovatia M."/>
            <person name="Grimwood J."/>
            <person name="Jenkins J.W."/>
            <person name="Jueterbock A."/>
            <person name="Mraz A."/>
            <person name="Stam W.T."/>
            <person name="Tice H."/>
            <person name="Bornberg-Bauer E."/>
            <person name="Green P.J."/>
            <person name="Pearson G.A."/>
            <person name="Procaccini G."/>
            <person name="Duarte C.M."/>
            <person name="Schmutz J."/>
            <person name="Reusch T.B.H."/>
            <person name="Van de Peer Y."/>
        </authorList>
    </citation>
    <scope>NUCLEOTIDE SEQUENCE [LARGE SCALE GENOMIC DNA]</scope>
    <source>
        <strain evidence="2">cv. Finnish</strain>
    </source>
</reference>
<dbReference type="AlphaFoldDB" id="A0A0K9P1F2"/>
<evidence type="ECO:0000313" key="1">
    <source>
        <dbReference type="EMBL" id="KMZ62886.1"/>
    </source>
</evidence>
<dbReference type="Proteomes" id="UP000036987">
    <property type="component" value="Unassembled WGS sequence"/>
</dbReference>
<dbReference type="EMBL" id="LFYR01001305">
    <property type="protein sequence ID" value="KMZ62886.1"/>
    <property type="molecule type" value="Genomic_DNA"/>
</dbReference>
<evidence type="ECO:0000313" key="2">
    <source>
        <dbReference type="Proteomes" id="UP000036987"/>
    </source>
</evidence>
<proteinExistence type="predicted"/>
<comment type="caution">
    <text evidence="1">The sequence shown here is derived from an EMBL/GenBank/DDBJ whole genome shotgun (WGS) entry which is preliminary data.</text>
</comment>
<keyword evidence="2" id="KW-1185">Reference proteome</keyword>
<organism evidence="1 2">
    <name type="scientific">Zostera marina</name>
    <name type="common">Eelgrass</name>
    <dbReference type="NCBI Taxonomy" id="29655"/>
    <lineage>
        <taxon>Eukaryota</taxon>
        <taxon>Viridiplantae</taxon>
        <taxon>Streptophyta</taxon>
        <taxon>Embryophyta</taxon>
        <taxon>Tracheophyta</taxon>
        <taxon>Spermatophyta</taxon>
        <taxon>Magnoliopsida</taxon>
        <taxon>Liliopsida</taxon>
        <taxon>Zosteraceae</taxon>
        <taxon>Zostera</taxon>
    </lineage>
</organism>
<protein>
    <submittedName>
        <fullName evidence="1">Uncharacterized protein</fullName>
    </submittedName>
</protein>
<accession>A0A0K9P1F2</accession>
<gene>
    <name evidence="1" type="ORF">ZOSMA_43G00680</name>
</gene>